<feature type="transmembrane region" description="Helical" evidence="1">
    <location>
        <begin position="173"/>
        <end position="201"/>
    </location>
</feature>
<dbReference type="InterPro" id="IPR018580">
    <property type="entry name" value="Uncharacterised_YfhO"/>
</dbReference>
<dbReference type="OrthoDB" id="9772884at2"/>
<feature type="transmembrane region" description="Helical" evidence="1">
    <location>
        <begin position="389"/>
        <end position="406"/>
    </location>
</feature>
<dbReference type="PANTHER" id="PTHR38454:SF1">
    <property type="entry name" value="INTEGRAL MEMBRANE PROTEIN"/>
    <property type="match status" value="1"/>
</dbReference>
<evidence type="ECO:0000256" key="1">
    <source>
        <dbReference type="SAM" id="Phobius"/>
    </source>
</evidence>
<feature type="transmembrane region" description="Helical" evidence="1">
    <location>
        <begin position="636"/>
        <end position="656"/>
    </location>
</feature>
<feature type="transmembrane region" description="Helical" evidence="1">
    <location>
        <begin position="77"/>
        <end position="104"/>
    </location>
</feature>
<proteinExistence type="predicted"/>
<dbReference type="EMBL" id="BLAX01000001">
    <property type="protein sequence ID" value="GET32686.1"/>
    <property type="molecule type" value="Genomic_DNA"/>
</dbReference>
<dbReference type="Pfam" id="PF09586">
    <property type="entry name" value="YfhO"/>
    <property type="match status" value="2"/>
</dbReference>
<feature type="transmembrane region" description="Helical" evidence="1">
    <location>
        <begin position="317"/>
        <end position="335"/>
    </location>
</feature>
<feature type="transmembrane region" description="Helical" evidence="1">
    <location>
        <begin position="418"/>
        <end position="437"/>
    </location>
</feature>
<keyword evidence="1" id="KW-1133">Transmembrane helix</keyword>
<dbReference type="Proteomes" id="UP000391834">
    <property type="component" value="Unassembled WGS sequence"/>
</dbReference>
<protein>
    <recommendedName>
        <fullName evidence="4">YfhO family protein</fullName>
    </recommendedName>
</protein>
<keyword evidence="1" id="KW-0472">Membrane</keyword>
<feature type="transmembrane region" description="Helical" evidence="1">
    <location>
        <begin position="288"/>
        <end position="308"/>
    </location>
</feature>
<sequence length="669" mass="78123">MQLTRKKTLLILLVAVLAAFWQVAFFRNTLKWDALDISFPWRFIITATAWHGELPLWNPFQFLGFSQHSDPQTWYPIFWLFALAGKYTLYSLSLEFLLHIFLAGWGMFRLSRSRGLLPEVALFCAIGYMFSGFFVGNAQHLGWIISGAWLPFVLEAYLRFLEKGKPRHLALTVLYLFFLFTGGYLAFFVTTVYILLGIFLWRTYREIRNKNFARLTRQWKSHLLLGVIFAAVSAVVWISILDLMPVMHRGNGISLDRALSVPFYPVDLLSLFFPAAENYSRTFWIGDQSMVNVFFGILPLVLFVSWLFTKGKKRTEWWYFAGAIFFLAVSLGQSLPLRSWLYYTLPLFNYFRIPALFRLFFVFFSLLLAGTFLNRMIAHHKRRLRRMTAVALFVFPLLASLLLFFLTGKLEDKALHAIFRQAVLEEILLFVFWYFVLRMKKANWRLVMPGLIFIDMLFAVQSNIHMSVIDDFRPAQTQAELNRLPKGFPFPDLSQRIATVRQRTPDIRPLWRNVPTFYKQISFDGYSPYQYRNWLALEDSSVFRVVIDHPLLFFRKGNNNDSTRIAITGFGANYIEADVSLNEPSELIYLQNFKNGWQAFIDGKATTIQPVYRALMKIPVPAGEHHIRLRYHPTKVVEAFAVSAISFFLLVLWLLWDTFLRKQKKKTVA</sequence>
<dbReference type="RefSeq" id="WP_027585132.1">
    <property type="nucleotide sequence ID" value="NZ_BLAX01000001.1"/>
</dbReference>
<feature type="transmembrane region" description="Helical" evidence="1">
    <location>
        <begin position="221"/>
        <end position="246"/>
    </location>
</feature>
<evidence type="ECO:0000313" key="3">
    <source>
        <dbReference type="Proteomes" id="UP000391834"/>
    </source>
</evidence>
<gene>
    <name evidence="2" type="ORF">PbJCM13498_15490</name>
</gene>
<dbReference type="PANTHER" id="PTHR38454">
    <property type="entry name" value="INTEGRAL MEMBRANE PROTEIN-RELATED"/>
    <property type="match status" value="1"/>
</dbReference>
<keyword evidence="1" id="KW-0812">Transmembrane</keyword>
<feature type="transmembrane region" description="Helical" evidence="1">
    <location>
        <begin position="116"/>
        <end position="135"/>
    </location>
</feature>
<organism evidence="2 3">
    <name type="scientific">Prolixibacter bellariivorans</name>
    <dbReference type="NCBI Taxonomy" id="314319"/>
    <lineage>
        <taxon>Bacteria</taxon>
        <taxon>Pseudomonadati</taxon>
        <taxon>Bacteroidota</taxon>
        <taxon>Bacteroidia</taxon>
        <taxon>Marinilabiliales</taxon>
        <taxon>Prolixibacteraceae</taxon>
        <taxon>Prolixibacter</taxon>
    </lineage>
</organism>
<evidence type="ECO:0008006" key="4">
    <source>
        <dbReference type="Google" id="ProtNLM"/>
    </source>
</evidence>
<accession>A0A5M4AYL8</accession>
<reference evidence="2 3" key="1">
    <citation type="submission" date="2019-10" db="EMBL/GenBank/DDBJ databases">
        <title>Prolixibacter strains distinguished by the presence of nitrate reductase genes were adept at nitrate-dependent anaerobic corrosion of metallic iron and carbon steel.</title>
        <authorList>
            <person name="Iino T."/>
            <person name="Shono N."/>
            <person name="Ito K."/>
            <person name="Nakamura R."/>
            <person name="Sueoka K."/>
            <person name="Harayama S."/>
            <person name="Ohkuma M."/>
        </authorList>
    </citation>
    <scope>NUCLEOTIDE SEQUENCE [LARGE SCALE GENOMIC DNA]</scope>
    <source>
        <strain evidence="2 3">JCM 13498</strain>
    </source>
</reference>
<keyword evidence="3" id="KW-1185">Reference proteome</keyword>
<name>A0A5M4AYL8_9BACT</name>
<dbReference type="AlphaFoldDB" id="A0A5M4AYL8"/>
<evidence type="ECO:0000313" key="2">
    <source>
        <dbReference type="EMBL" id="GET32686.1"/>
    </source>
</evidence>
<comment type="caution">
    <text evidence="2">The sequence shown here is derived from an EMBL/GenBank/DDBJ whole genome shotgun (WGS) entry which is preliminary data.</text>
</comment>
<feature type="transmembrane region" description="Helical" evidence="1">
    <location>
        <begin position="355"/>
        <end position="377"/>
    </location>
</feature>